<protein>
    <submittedName>
        <fullName evidence="2">Phosphohistidine phosphatase</fullName>
        <ecNumber evidence="2">3.1.3.-</ecNumber>
    </submittedName>
</protein>
<dbReference type="Gene3D" id="3.40.50.1240">
    <property type="entry name" value="Phosphoglycerate mutase-like"/>
    <property type="match status" value="1"/>
</dbReference>
<evidence type="ECO:0000256" key="1">
    <source>
        <dbReference type="ARBA" id="ARBA00022801"/>
    </source>
</evidence>
<dbReference type="Proteomes" id="UP001519332">
    <property type="component" value="Unassembled WGS sequence"/>
</dbReference>
<keyword evidence="1 2" id="KW-0378">Hydrolase</keyword>
<keyword evidence="3" id="KW-1185">Reference proteome</keyword>
<sequence>MTARTLLILRHASAADVPGTADVERPLTPLGRTEATHVGRQIAAMHPDHVFCSPARRTRQTWDQISAQLKAQPTIDFEPGLYQAGPDTLREQVWQTPDEATTLLLIGHNPAVHELAWQLLGNQAPQHFPPASLAVVRFPGKWTDLP</sequence>
<dbReference type="CDD" id="cd07067">
    <property type="entry name" value="HP_PGM_like"/>
    <property type="match status" value="1"/>
</dbReference>
<comment type="caution">
    <text evidence="2">The sequence shown here is derived from an EMBL/GenBank/DDBJ whole genome shotgun (WGS) entry which is preliminary data.</text>
</comment>
<dbReference type="InterPro" id="IPR051021">
    <property type="entry name" value="Mito_Ser/Thr_phosphatase"/>
</dbReference>
<reference evidence="2 3" key="1">
    <citation type="submission" date="2021-03" db="EMBL/GenBank/DDBJ databases">
        <title>Sequencing the genomes of 1000 actinobacteria strains.</title>
        <authorList>
            <person name="Klenk H.-P."/>
        </authorList>
    </citation>
    <scope>NUCLEOTIDE SEQUENCE [LARGE SCALE GENOMIC DNA]</scope>
    <source>
        <strain evidence="2 3">DSM 46670</strain>
    </source>
</reference>
<dbReference type="SMART" id="SM00855">
    <property type="entry name" value="PGAM"/>
    <property type="match status" value="1"/>
</dbReference>
<dbReference type="InterPro" id="IPR013078">
    <property type="entry name" value="His_Pase_superF_clade-1"/>
</dbReference>
<gene>
    <name evidence="2" type="ORF">JOF56_003157</name>
</gene>
<dbReference type="EC" id="3.1.3.-" evidence="2"/>
<dbReference type="GO" id="GO:0016787">
    <property type="term" value="F:hydrolase activity"/>
    <property type="evidence" value="ECO:0007669"/>
    <property type="project" value="UniProtKB-KW"/>
</dbReference>
<dbReference type="PANTHER" id="PTHR20935:SF1">
    <property type="entry name" value="SLL1549 PROTEIN"/>
    <property type="match status" value="1"/>
</dbReference>
<dbReference type="RefSeq" id="WP_209638449.1">
    <property type="nucleotide sequence ID" value="NZ_JAGINW010000001.1"/>
</dbReference>
<evidence type="ECO:0000313" key="3">
    <source>
        <dbReference type="Proteomes" id="UP001519332"/>
    </source>
</evidence>
<accession>A0ABS4TEC5</accession>
<organism evidence="2 3">
    <name type="scientific">Kibdelosporangium banguiense</name>
    <dbReference type="NCBI Taxonomy" id="1365924"/>
    <lineage>
        <taxon>Bacteria</taxon>
        <taxon>Bacillati</taxon>
        <taxon>Actinomycetota</taxon>
        <taxon>Actinomycetes</taxon>
        <taxon>Pseudonocardiales</taxon>
        <taxon>Pseudonocardiaceae</taxon>
        <taxon>Kibdelosporangium</taxon>
    </lineage>
</organism>
<dbReference type="EMBL" id="JAGINW010000001">
    <property type="protein sequence ID" value="MBP2322772.1"/>
    <property type="molecule type" value="Genomic_DNA"/>
</dbReference>
<dbReference type="Pfam" id="PF00300">
    <property type="entry name" value="His_Phos_1"/>
    <property type="match status" value="1"/>
</dbReference>
<dbReference type="InterPro" id="IPR029033">
    <property type="entry name" value="His_PPase_superfam"/>
</dbReference>
<dbReference type="SUPFAM" id="SSF53254">
    <property type="entry name" value="Phosphoglycerate mutase-like"/>
    <property type="match status" value="1"/>
</dbReference>
<dbReference type="PANTHER" id="PTHR20935">
    <property type="entry name" value="PHOSPHOGLYCERATE MUTASE-RELATED"/>
    <property type="match status" value="1"/>
</dbReference>
<evidence type="ECO:0000313" key="2">
    <source>
        <dbReference type="EMBL" id="MBP2322772.1"/>
    </source>
</evidence>
<proteinExistence type="predicted"/>
<name>A0ABS4TEC5_9PSEU</name>